<proteinExistence type="predicted"/>
<sequence length="256" mass="27908">MWCVASRSVILSVLALWPVTLSANLRSIASQSTCEVAWAKLRAALALCPETQTASCQCNCDCPVWNLGDLPLCRASTTGIPVWQWQVPQQVPQFSGIAPLRREHLPTLGPFRTEPVTPPLAASTTALPALDVTEETEFGQPPGQPLAPLVVPLGLVETERMTSRCEVTQHRQLLRSSGCSTDHANFPPEVSPTHFRIEKECHCQCPRCPERPRCRFESEAGAAELAEEASTTKIPLFTRPNLPPVGDAYLPTLPAP</sequence>
<dbReference type="AlphaFoldDB" id="A0A7S0ZXW4"/>
<accession>A0A7S0ZXW4</accession>
<feature type="chain" id="PRO_5031175300" evidence="1">
    <location>
        <begin position="23"/>
        <end position="256"/>
    </location>
</feature>
<reference evidence="2" key="1">
    <citation type="submission" date="2021-01" db="EMBL/GenBank/DDBJ databases">
        <authorList>
            <person name="Corre E."/>
            <person name="Pelletier E."/>
            <person name="Niang G."/>
            <person name="Scheremetjew M."/>
            <person name="Finn R."/>
            <person name="Kale V."/>
            <person name="Holt S."/>
            <person name="Cochrane G."/>
            <person name="Meng A."/>
            <person name="Brown T."/>
            <person name="Cohen L."/>
        </authorList>
    </citation>
    <scope>NUCLEOTIDE SEQUENCE</scope>
</reference>
<protein>
    <submittedName>
        <fullName evidence="2">Uncharacterized protein</fullName>
    </submittedName>
</protein>
<evidence type="ECO:0000313" key="2">
    <source>
        <dbReference type="EMBL" id="CAD8835919.1"/>
    </source>
</evidence>
<feature type="signal peptide" evidence="1">
    <location>
        <begin position="1"/>
        <end position="22"/>
    </location>
</feature>
<dbReference type="EMBL" id="HBFQ01014859">
    <property type="protein sequence ID" value="CAD8835919.1"/>
    <property type="molecule type" value="Transcribed_RNA"/>
</dbReference>
<name>A0A7S0ZXW4_NOCSC</name>
<gene>
    <name evidence="2" type="ORF">NSCI0253_LOCUS10267</name>
</gene>
<keyword evidence="1" id="KW-0732">Signal</keyword>
<evidence type="ECO:0000256" key="1">
    <source>
        <dbReference type="SAM" id="SignalP"/>
    </source>
</evidence>
<organism evidence="2">
    <name type="scientific">Noctiluca scintillans</name>
    <name type="common">Sea sparkle</name>
    <name type="synonym">Red tide dinoflagellate</name>
    <dbReference type="NCBI Taxonomy" id="2966"/>
    <lineage>
        <taxon>Eukaryota</taxon>
        <taxon>Sar</taxon>
        <taxon>Alveolata</taxon>
        <taxon>Dinophyceae</taxon>
        <taxon>Noctilucales</taxon>
        <taxon>Noctilucaceae</taxon>
        <taxon>Noctiluca</taxon>
    </lineage>
</organism>